<keyword evidence="2" id="KW-1185">Reference proteome</keyword>
<comment type="caution">
    <text evidence="1">The sequence shown here is derived from an EMBL/GenBank/DDBJ whole genome shotgun (WGS) entry which is preliminary data.</text>
</comment>
<name>A0A9K3HU52_HELAN</name>
<dbReference type="Proteomes" id="UP000215914">
    <property type="component" value="Unassembled WGS sequence"/>
</dbReference>
<reference evidence="1" key="2">
    <citation type="submission" date="2020-06" db="EMBL/GenBank/DDBJ databases">
        <title>Helianthus annuus Genome sequencing and assembly Release 2.</title>
        <authorList>
            <person name="Gouzy J."/>
            <person name="Langlade N."/>
            <person name="Munos S."/>
        </authorList>
    </citation>
    <scope>NUCLEOTIDE SEQUENCE</scope>
    <source>
        <tissue evidence="1">Leaves</tissue>
    </source>
</reference>
<dbReference type="AlphaFoldDB" id="A0A9K3HU52"/>
<organism evidence="1 2">
    <name type="scientific">Helianthus annuus</name>
    <name type="common">Common sunflower</name>
    <dbReference type="NCBI Taxonomy" id="4232"/>
    <lineage>
        <taxon>Eukaryota</taxon>
        <taxon>Viridiplantae</taxon>
        <taxon>Streptophyta</taxon>
        <taxon>Embryophyta</taxon>
        <taxon>Tracheophyta</taxon>
        <taxon>Spermatophyta</taxon>
        <taxon>Magnoliopsida</taxon>
        <taxon>eudicotyledons</taxon>
        <taxon>Gunneridae</taxon>
        <taxon>Pentapetalae</taxon>
        <taxon>asterids</taxon>
        <taxon>campanulids</taxon>
        <taxon>Asterales</taxon>
        <taxon>Asteraceae</taxon>
        <taxon>Asteroideae</taxon>
        <taxon>Heliantheae alliance</taxon>
        <taxon>Heliantheae</taxon>
        <taxon>Helianthus</taxon>
    </lineage>
</organism>
<evidence type="ECO:0000313" key="1">
    <source>
        <dbReference type="EMBL" id="KAF5784336.1"/>
    </source>
</evidence>
<dbReference type="EMBL" id="MNCJ02000326">
    <property type="protein sequence ID" value="KAF5784336.1"/>
    <property type="molecule type" value="Genomic_DNA"/>
</dbReference>
<sequence>MHWRIVVVIFICVAVLSIGIRHCNLNLLQKITKFYLGDYYIIVFYDNLSTMVTETICG</sequence>
<reference evidence="1" key="1">
    <citation type="journal article" date="2017" name="Nature">
        <title>The sunflower genome provides insights into oil metabolism, flowering and Asterid evolution.</title>
        <authorList>
            <person name="Badouin H."/>
            <person name="Gouzy J."/>
            <person name="Grassa C.J."/>
            <person name="Murat F."/>
            <person name="Staton S.E."/>
            <person name="Cottret L."/>
            <person name="Lelandais-Briere C."/>
            <person name="Owens G.L."/>
            <person name="Carrere S."/>
            <person name="Mayjonade B."/>
            <person name="Legrand L."/>
            <person name="Gill N."/>
            <person name="Kane N.C."/>
            <person name="Bowers J.E."/>
            <person name="Hubner S."/>
            <person name="Bellec A."/>
            <person name="Berard A."/>
            <person name="Berges H."/>
            <person name="Blanchet N."/>
            <person name="Boniface M.C."/>
            <person name="Brunel D."/>
            <person name="Catrice O."/>
            <person name="Chaidir N."/>
            <person name="Claudel C."/>
            <person name="Donnadieu C."/>
            <person name="Faraut T."/>
            <person name="Fievet G."/>
            <person name="Helmstetter N."/>
            <person name="King M."/>
            <person name="Knapp S.J."/>
            <person name="Lai Z."/>
            <person name="Le Paslier M.C."/>
            <person name="Lippi Y."/>
            <person name="Lorenzon L."/>
            <person name="Mandel J.R."/>
            <person name="Marage G."/>
            <person name="Marchand G."/>
            <person name="Marquand E."/>
            <person name="Bret-Mestries E."/>
            <person name="Morien E."/>
            <person name="Nambeesan S."/>
            <person name="Nguyen T."/>
            <person name="Pegot-Espagnet P."/>
            <person name="Pouilly N."/>
            <person name="Raftis F."/>
            <person name="Sallet E."/>
            <person name="Schiex T."/>
            <person name="Thomas J."/>
            <person name="Vandecasteele C."/>
            <person name="Vares D."/>
            <person name="Vear F."/>
            <person name="Vautrin S."/>
            <person name="Crespi M."/>
            <person name="Mangin B."/>
            <person name="Burke J.M."/>
            <person name="Salse J."/>
            <person name="Munos S."/>
            <person name="Vincourt P."/>
            <person name="Rieseberg L.H."/>
            <person name="Langlade N.B."/>
        </authorList>
    </citation>
    <scope>NUCLEOTIDE SEQUENCE</scope>
    <source>
        <tissue evidence="1">Leaves</tissue>
    </source>
</reference>
<gene>
    <name evidence="1" type="ORF">HanXRQr2_Chr11g0518361</name>
</gene>
<dbReference type="Gramene" id="mRNA:HanXRQr2_Chr11g0518361">
    <property type="protein sequence ID" value="CDS:HanXRQr2_Chr11g0518361.1"/>
    <property type="gene ID" value="HanXRQr2_Chr11g0518361"/>
</dbReference>
<protein>
    <submittedName>
        <fullName evidence="1">Uncharacterized protein</fullName>
    </submittedName>
</protein>
<accession>A0A9K3HU52</accession>
<proteinExistence type="predicted"/>
<evidence type="ECO:0000313" key="2">
    <source>
        <dbReference type="Proteomes" id="UP000215914"/>
    </source>
</evidence>